<sequence length="84" mass="9495">MRGQGYDNGADMKVKNVGCQKRILDINPRAFYVPCAANSLHLVVNGAAKSSLEIVNFFSIVQAKYVFFLRQQHGGRYLLNKYQL</sequence>
<keyword evidence="2" id="KW-1185">Reference proteome</keyword>
<evidence type="ECO:0000313" key="2">
    <source>
        <dbReference type="Proteomes" id="UP001153292"/>
    </source>
</evidence>
<evidence type="ECO:0000313" key="1">
    <source>
        <dbReference type="EMBL" id="CAH0406588.1"/>
    </source>
</evidence>
<dbReference type="EMBL" id="OU963899">
    <property type="protein sequence ID" value="CAH0406588.1"/>
    <property type="molecule type" value="Genomic_DNA"/>
</dbReference>
<reference evidence="1" key="1">
    <citation type="submission" date="2021-12" db="EMBL/GenBank/DDBJ databases">
        <authorList>
            <person name="King R."/>
        </authorList>
    </citation>
    <scope>NUCLEOTIDE SEQUENCE</scope>
</reference>
<gene>
    <name evidence="1" type="ORF">CHILSU_LOCUS9968</name>
</gene>
<dbReference type="Proteomes" id="UP001153292">
    <property type="component" value="Chromosome 6"/>
</dbReference>
<name>A0ABN8BA10_CHISP</name>
<dbReference type="PANTHER" id="PTHR45749">
    <property type="match status" value="1"/>
</dbReference>
<accession>A0ABN8BA10</accession>
<dbReference type="PANTHER" id="PTHR45749:SF35">
    <property type="entry name" value="AC-LIKE TRANSPOSASE-RELATED"/>
    <property type="match status" value="1"/>
</dbReference>
<organism evidence="1 2">
    <name type="scientific">Chilo suppressalis</name>
    <name type="common">Asiatic rice borer moth</name>
    <dbReference type="NCBI Taxonomy" id="168631"/>
    <lineage>
        <taxon>Eukaryota</taxon>
        <taxon>Metazoa</taxon>
        <taxon>Ecdysozoa</taxon>
        <taxon>Arthropoda</taxon>
        <taxon>Hexapoda</taxon>
        <taxon>Insecta</taxon>
        <taxon>Pterygota</taxon>
        <taxon>Neoptera</taxon>
        <taxon>Endopterygota</taxon>
        <taxon>Lepidoptera</taxon>
        <taxon>Glossata</taxon>
        <taxon>Ditrysia</taxon>
        <taxon>Pyraloidea</taxon>
        <taxon>Crambidae</taxon>
        <taxon>Crambinae</taxon>
        <taxon>Chilo</taxon>
    </lineage>
</organism>
<protein>
    <recommendedName>
        <fullName evidence="3">DUF4371 domain-containing protein</fullName>
    </recommendedName>
</protein>
<proteinExistence type="predicted"/>
<evidence type="ECO:0008006" key="3">
    <source>
        <dbReference type="Google" id="ProtNLM"/>
    </source>
</evidence>